<dbReference type="SUPFAM" id="SSF88946">
    <property type="entry name" value="Sigma2 domain of RNA polymerase sigma factors"/>
    <property type="match status" value="1"/>
</dbReference>
<feature type="domain" description="RNA polymerase sigma factor 70 region 4 type 2" evidence="8">
    <location>
        <begin position="140"/>
        <end position="190"/>
    </location>
</feature>
<comment type="similarity">
    <text evidence="1">Belongs to the sigma-70 factor family. ECF subfamily.</text>
</comment>
<dbReference type="Proteomes" id="UP001431199">
    <property type="component" value="Unassembled WGS sequence"/>
</dbReference>
<reference evidence="9" key="1">
    <citation type="submission" date="2022-09" db="EMBL/GenBank/DDBJ databases">
        <title>Eubacterium sp. LFL-14 isolated from human feces.</title>
        <authorList>
            <person name="Liu F."/>
        </authorList>
    </citation>
    <scope>NUCLEOTIDE SEQUENCE</scope>
    <source>
        <strain evidence="9">LFL-14</strain>
    </source>
</reference>
<feature type="domain" description="RNA polymerase sigma-70 region 2" evidence="7">
    <location>
        <begin position="38"/>
        <end position="98"/>
    </location>
</feature>
<dbReference type="PANTHER" id="PTHR43133">
    <property type="entry name" value="RNA POLYMERASE ECF-TYPE SIGMA FACTO"/>
    <property type="match status" value="1"/>
</dbReference>
<dbReference type="Pfam" id="PF08281">
    <property type="entry name" value="Sigma70_r4_2"/>
    <property type="match status" value="1"/>
</dbReference>
<dbReference type="Gene3D" id="1.10.10.10">
    <property type="entry name" value="Winged helix-like DNA-binding domain superfamily/Winged helix DNA-binding domain"/>
    <property type="match status" value="1"/>
</dbReference>
<dbReference type="Gene3D" id="1.10.1740.10">
    <property type="match status" value="1"/>
</dbReference>
<dbReference type="InterPro" id="IPR013249">
    <property type="entry name" value="RNA_pol_sigma70_r4_t2"/>
</dbReference>
<keyword evidence="6" id="KW-0175">Coiled coil</keyword>
<evidence type="ECO:0000259" key="8">
    <source>
        <dbReference type="Pfam" id="PF08281"/>
    </source>
</evidence>
<dbReference type="InterPro" id="IPR014284">
    <property type="entry name" value="RNA_pol_sigma-70_dom"/>
</dbReference>
<keyword evidence="3" id="KW-0731">Sigma factor</keyword>
<dbReference type="NCBIfam" id="TIGR02937">
    <property type="entry name" value="sigma70-ECF"/>
    <property type="match status" value="1"/>
</dbReference>
<feature type="coiled-coil region" evidence="6">
    <location>
        <begin position="126"/>
        <end position="153"/>
    </location>
</feature>
<dbReference type="Pfam" id="PF04542">
    <property type="entry name" value="Sigma70_r2"/>
    <property type="match status" value="1"/>
</dbReference>
<keyword evidence="2" id="KW-0805">Transcription regulation</keyword>
<dbReference type="EMBL" id="JAODBU010000007">
    <property type="protein sequence ID" value="MCT7398957.1"/>
    <property type="molecule type" value="Genomic_DNA"/>
</dbReference>
<gene>
    <name evidence="9" type="ORF">N5B56_07675</name>
</gene>
<evidence type="ECO:0000256" key="6">
    <source>
        <dbReference type="SAM" id="Coils"/>
    </source>
</evidence>
<dbReference type="PANTHER" id="PTHR43133:SF8">
    <property type="entry name" value="RNA POLYMERASE SIGMA FACTOR HI_1459-RELATED"/>
    <property type="match status" value="1"/>
</dbReference>
<dbReference type="InterPro" id="IPR039425">
    <property type="entry name" value="RNA_pol_sigma-70-like"/>
</dbReference>
<evidence type="ECO:0000256" key="1">
    <source>
        <dbReference type="ARBA" id="ARBA00010641"/>
    </source>
</evidence>
<evidence type="ECO:0000313" key="9">
    <source>
        <dbReference type="EMBL" id="MCT7398957.1"/>
    </source>
</evidence>
<protein>
    <submittedName>
        <fullName evidence="9">Sigma-70 family RNA polymerase sigma factor</fullName>
    </submittedName>
</protein>
<accession>A0ABT2M2T6</accession>
<evidence type="ECO:0000256" key="2">
    <source>
        <dbReference type="ARBA" id="ARBA00023015"/>
    </source>
</evidence>
<name>A0ABT2M2T6_9FIRM</name>
<keyword evidence="4" id="KW-0238">DNA-binding</keyword>
<organism evidence="9 10">
    <name type="scientific">Eubacterium album</name>
    <dbReference type="NCBI Taxonomy" id="2978477"/>
    <lineage>
        <taxon>Bacteria</taxon>
        <taxon>Bacillati</taxon>
        <taxon>Bacillota</taxon>
        <taxon>Clostridia</taxon>
        <taxon>Eubacteriales</taxon>
        <taxon>Eubacteriaceae</taxon>
        <taxon>Eubacterium</taxon>
    </lineage>
</organism>
<dbReference type="InterPro" id="IPR013324">
    <property type="entry name" value="RNA_pol_sigma_r3/r4-like"/>
</dbReference>
<proteinExistence type="inferred from homology"/>
<dbReference type="InterPro" id="IPR013325">
    <property type="entry name" value="RNA_pol_sigma_r2"/>
</dbReference>
<evidence type="ECO:0000256" key="4">
    <source>
        <dbReference type="ARBA" id="ARBA00023125"/>
    </source>
</evidence>
<dbReference type="SUPFAM" id="SSF88659">
    <property type="entry name" value="Sigma3 and sigma4 domains of RNA polymerase sigma factors"/>
    <property type="match status" value="1"/>
</dbReference>
<evidence type="ECO:0000313" key="10">
    <source>
        <dbReference type="Proteomes" id="UP001431199"/>
    </source>
</evidence>
<evidence type="ECO:0000256" key="5">
    <source>
        <dbReference type="ARBA" id="ARBA00023163"/>
    </source>
</evidence>
<dbReference type="InterPro" id="IPR007627">
    <property type="entry name" value="RNA_pol_sigma70_r2"/>
</dbReference>
<evidence type="ECO:0000256" key="3">
    <source>
        <dbReference type="ARBA" id="ARBA00023082"/>
    </source>
</evidence>
<evidence type="ECO:0000259" key="7">
    <source>
        <dbReference type="Pfam" id="PF04542"/>
    </source>
</evidence>
<dbReference type="RefSeq" id="WP_022088221.1">
    <property type="nucleotide sequence ID" value="NZ_JAODBU010000007.1"/>
</dbReference>
<keyword evidence="10" id="KW-1185">Reference proteome</keyword>
<comment type="caution">
    <text evidence="9">The sequence shown here is derived from an EMBL/GenBank/DDBJ whole genome shotgun (WGS) entry which is preliminary data.</text>
</comment>
<dbReference type="InterPro" id="IPR036388">
    <property type="entry name" value="WH-like_DNA-bd_sf"/>
</dbReference>
<keyword evidence="5" id="KW-0804">Transcription</keyword>
<sequence length="202" mass="24343">MKNSSINQKKINEIVDDEVIIKQFFERDERAIVNIEQKYGKYCYSIAFRILLNEKDTEECINDTWLKVWDSIPPIIPEILSAFIGKITRNQAINKYKYENASKRVNSRIEKTLDELNECEILLNNNVSEEMDRKELENSINKYLEKLPKQKRQIFVRRYFYLDEIKEIADRFNLKESAVKVLLHRMRRKLKSYLENEGYEIY</sequence>